<evidence type="ECO:0000256" key="6">
    <source>
        <dbReference type="ARBA" id="ARBA00022825"/>
    </source>
</evidence>
<evidence type="ECO:0000256" key="15">
    <source>
        <dbReference type="RuleBase" id="RU000591"/>
    </source>
</evidence>
<evidence type="ECO:0000256" key="14">
    <source>
        <dbReference type="PROSITE-ProRule" id="PRU01122"/>
    </source>
</evidence>
<dbReference type="Pfam" id="PF00004">
    <property type="entry name" value="AAA"/>
    <property type="match status" value="1"/>
</dbReference>
<evidence type="ECO:0000256" key="10">
    <source>
        <dbReference type="HAMAP-Rule" id="MF_01973"/>
    </source>
</evidence>
<dbReference type="SUPFAM" id="SSF54211">
    <property type="entry name" value="Ribosomal protein S5 domain 2-like"/>
    <property type="match status" value="1"/>
</dbReference>
<comment type="catalytic activity">
    <reaction evidence="9 10 11 14">
        <text>Hydrolysis of proteins in presence of ATP.</text>
        <dbReference type="EC" id="3.4.21.53"/>
    </reaction>
</comment>
<comment type="subunit">
    <text evidence="10 11">Homohexamer. Organized in a ring with a central cavity.</text>
</comment>
<dbReference type="InterPro" id="IPR054594">
    <property type="entry name" value="Lon_lid"/>
</dbReference>
<evidence type="ECO:0000256" key="17">
    <source>
        <dbReference type="SAM" id="MobiDB-lite"/>
    </source>
</evidence>
<dbReference type="PANTHER" id="PTHR10046">
    <property type="entry name" value="ATP DEPENDENT LON PROTEASE FAMILY MEMBER"/>
    <property type="match status" value="1"/>
</dbReference>
<evidence type="ECO:0000256" key="8">
    <source>
        <dbReference type="ARBA" id="ARBA00023016"/>
    </source>
</evidence>
<feature type="active site" evidence="10 12">
    <location>
        <position position="691"/>
    </location>
</feature>
<dbReference type="GO" id="GO:0006515">
    <property type="term" value="P:protein quality control for misfolded or incompletely synthesized proteins"/>
    <property type="evidence" value="ECO:0007669"/>
    <property type="project" value="UniProtKB-UniRule"/>
</dbReference>
<dbReference type="GO" id="GO:0016887">
    <property type="term" value="F:ATP hydrolysis activity"/>
    <property type="evidence" value="ECO:0007669"/>
    <property type="project" value="UniProtKB-UniRule"/>
</dbReference>
<evidence type="ECO:0000313" key="20">
    <source>
        <dbReference type="EMBL" id="ACL66826.1"/>
    </source>
</evidence>
<dbReference type="Gene3D" id="1.10.8.60">
    <property type="match status" value="1"/>
</dbReference>
<dbReference type="SMART" id="SM00382">
    <property type="entry name" value="AAA"/>
    <property type="match status" value="1"/>
</dbReference>
<feature type="domain" description="Lon proteolytic" evidence="18">
    <location>
        <begin position="604"/>
        <end position="785"/>
    </location>
</feature>
<feature type="binding site" evidence="10 13">
    <location>
        <begin position="365"/>
        <end position="372"/>
    </location>
    <ligand>
        <name>ATP</name>
        <dbReference type="ChEBI" id="CHEBI:30616"/>
    </ligand>
</feature>
<evidence type="ECO:0000256" key="2">
    <source>
        <dbReference type="ARBA" id="ARBA00022490"/>
    </source>
</evidence>
<evidence type="ECO:0000256" key="4">
    <source>
        <dbReference type="ARBA" id="ARBA00022741"/>
    </source>
</evidence>
<comment type="subcellular location">
    <subcellularLocation>
        <location evidence="1 10 11">Cytoplasm</location>
    </subcellularLocation>
</comment>
<keyword evidence="5 10" id="KW-0378">Hydrolase</keyword>
<feature type="active site" evidence="10 12">
    <location>
        <position position="734"/>
    </location>
</feature>
<dbReference type="GO" id="GO:0034605">
    <property type="term" value="P:cellular response to heat"/>
    <property type="evidence" value="ECO:0007669"/>
    <property type="project" value="UniProtKB-UniRule"/>
</dbReference>
<evidence type="ECO:0000256" key="7">
    <source>
        <dbReference type="ARBA" id="ARBA00022840"/>
    </source>
</evidence>
<dbReference type="AlphaFoldDB" id="B8J5G4"/>
<dbReference type="EC" id="3.4.21.53" evidence="10 11"/>
<feature type="region of interest" description="Disordered" evidence="17">
    <location>
        <begin position="790"/>
        <end position="812"/>
    </location>
</feature>
<dbReference type="InterPro" id="IPR003593">
    <property type="entry name" value="AAA+_ATPase"/>
</dbReference>
<dbReference type="Gene3D" id="3.30.230.10">
    <property type="match status" value="1"/>
</dbReference>
<dbReference type="Gene3D" id="2.30.130.40">
    <property type="entry name" value="LON domain-like"/>
    <property type="match status" value="1"/>
</dbReference>
<dbReference type="PROSITE" id="PS51786">
    <property type="entry name" value="LON_PROTEOLYTIC"/>
    <property type="match status" value="1"/>
</dbReference>
<dbReference type="Gene3D" id="3.40.50.300">
    <property type="entry name" value="P-loop containing nucleotide triphosphate hydrolases"/>
    <property type="match status" value="1"/>
</dbReference>
<dbReference type="SUPFAM" id="SSF88697">
    <property type="entry name" value="PUA domain-like"/>
    <property type="match status" value="1"/>
</dbReference>
<proteinExistence type="evidence at transcript level"/>
<dbReference type="Gene3D" id="1.20.5.5270">
    <property type="match status" value="1"/>
</dbReference>
<dbReference type="Proteomes" id="UP000007089">
    <property type="component" value="Chromosome"/>
</dbReference>
<evidence type="ECO:0000256" key="9">
    <source>
        <dbReference type="ARBA" id="ARBA00050665"/>
    </source>
</evidence>
<dbReference type="HAMAP" id="MF_01973">
    <property type="entry name" value="lon_bact"/>
    <property type="match status" value="1"/>
</dbReference>
<dbReference type="PIRSF" id="PIRSF001174">
    <property type="entry name" value="Lon_proteas"/>
    <property type="match status" value="1"/>
</dbReference>
<dbReference type="GO" id="GO:0005737">
    <property type="term" value="C:cytoplasm"/>
    <property type="evidence" value="ECO:0007669"/>
    <property type="project" value="UniProtKB-SubCell"/>
</dbReference>
<dbReference type="InterPro" id="IPR003959">
    <property type="entry name" value="ATPase_AAA_core"/>
</dbReference>
<dbReference type="HOGENOM" id="CLU_004109_4_3_7"/>
<keyword evidence="8 10" id="KW-0346">Stress response</keyword>
<dbReference type="InterPro" id="IPR046336">
    <property type="entry name" value="Lon_prtase_N_sf"/>
</dbReference>
<keyword evidence="3 10" id="KW-0645">Protease</keyword>
<dbReference type="InterPro" id="IPR008269">
    <property type="entry name" value="Lon_proteolytic"/>
</dbReference>
<dbReference type="GO" id="GO:0004176">
    <property type="term" value="F:ATP-dependent peptidase activity"/>
    <property type="evidence" value="ECO:0007669"/>
    <property type="project" value="UniProtKB-UniRule"/>
</dbReference>
<dbReference type="GO" id="GO:0004252">
    <property type="term" value="F:serine-type endopeptidase activity"/>
    <property type="evidence" value="ECO:0007669"/>
    <property type="project" value="UniProtKB-UniRule"/>
</dbReference>
<keyword evidence="7 10" id="KW-0067">ATP-binding</keyword>
<dbReference type="EMBL" id="CP001359">
    <property type="protein sequence ID" value="ACL66826.1"/>
    <property type="molecule type" value="Genomic_DNA"/>
</dbReference>
<accession>B8J5G4</accession>
<dbReference type="FunFam" id="1.20.5.5270:FF:000002">
    <property type="entry name" value="Lon protease homolog"/>
    <property type="match status" value="1"/>
</dbReference>
<dbReference type="Pfam" id="PF02190">
    <property type="entry name" value="LON_substr_bdg"/>
    <property type="match status" value="1"/>
</dbReference>
<feature type="coiled-coil region" evidence="16">
    <location>
        <begin position="199"/>
        <end position="280"/>
    </location>
</feature>
<dbReference type="PROSITE" id="PS51787">
    <property type="entry name" value="LON_N"/>
    <property type="match status" value="1"/>
</dbReference>
<comment type="similarity">
    <text evidence="10 11 14 15">Belongs to the peptidase S16 family.</text>
</comment>
<dbReference type="InterPro" id="IPR027417">
    <property type="entry name" value="P-loop_NTPase"/>
</dbReference>
<evidence type="ECO:0000256" key="16">
    <source>
        <dbReference type="SAM" id="Coils"/>
    </source>
</evidence>
<evidence type="ECO:0000313" key="21">
    <source>
        <dbReference type="Proteomes" id="UP000007089"/>
    </source>
</evidence>
<dbReference type="MEROPS" id="S16.001"/>
<dbReference type="InterPro" id="IPR020568">
    <property type="entry name" value="Ribosomal_Su5_D2-typ_SF"/>
</dbReference>
<dbReference type="GO" id="GO:0005524">
    <property type="term" value="F:ATP binding"/>
    <property type="evidence" value="ECO:0007669"/>
    <property type="project" value="UniProtKB-UniRule"/>
</dbReference>
<keyword evidence="2 10" id="KW-0963">Cytoplasm</keyword>
<dbReference type="InterPro" id="IPR003111">
    <property type="entry name" value="Lon_prtase_N"/>
</dbReference>
<dbReference type="InterPro" id="IPR004815">
    <property type="entry name" value="Lon_bac/euk-typ"/>
</dbReference>
<dbReference type="PROSITE" id="PS01046">
    <property type="entry name" value="LON_SER"/>
    <property type="match status" value="1"/>
</dbReference>
<reference evidence="20" key="1">
    <citation type="submission" date="2009-01" db="EMBL/GenBank/DDBJ databases">
        <title>Complete sequence of Anaeromyxobacter dehalogenans 2CP-1.</title>
        <authorList>
            <consortium name="US DOE Joint Genome Institute"/>
            <person name="Lucas S."/>
            <person name="Copeland A."/>
            <person name="Lapidus A."/>
            <person name="Glavina del Rio T."/>
            <person name="Dalin E."/>
            <person name="Tice H."/>
            <person name="Bruce D."/>
            <person name="Goodwin L."/>
            <person name="Pitluck S."/>
            <person name="Saunders E."/>
            <person name="Brettin T."/>
            <person name="Detter J.C."/>
            <person name="Han C."/>
            <person name="Larimer F."/>
            <person name="Land M."/>
            <person name="Hauser L."/>
            <person name="Kyrpides N."/>
            <person name="Ovchinnikova G."/>
            <person name="Beliaev A.S."/>
            <person name="Richardson P."/>
        </authorList>
    </citation>
    <scope>NUCLEOTIDE SEQUENCE</scope>
    <source>
        <strain evidence="20">2CP-1</strain>
    </source>
</reference>
<keyword evidence="4 10" id="KW-0547">Nucleotide-binding</keyword>
<evidence type="ECO:0000256" key="1">
    <source>
        <dbReference type="ARBA" id="ARBA00004496"/>
    </source>
</evidence>
<feature type="compositionally biased region" description="Low complexity" evidence="17">
    <location>
        <begin position="802"/>
        <end position="812"/>
    </location>
</feature>
<evidence type="ECO:0000259" key="18">
    <source>
        <dbReference type="PROSITE" id="PS51786"/>
    </source>
</evidence>
<evidence type="ECO:0000256" key="11">
    <source>
        <dbReference type="PIRNR" id="PIRNR001174"/>
    </source>
</evidence>
<dbReference type="Gene3D" id="1.20.58.1480">
    <property type="match status" value="1"/>
</dbReference>
<dbReference type="InterPro" id="IPR015947">
    <property type="entry name" value="PUA-like_sf"/>
</dbReference>
<keyword evidence="6 10" id="KW-0720">Serine protease</keyword>
<keyword evidence="21" id="KW-1185">Reference proteome</keyword>
<dbReference type="NCBIfam" id="TIGR00763">
    <property type="entry name" value="lon"/>
    <property type="match status" value="1"/>
</dbReference>
<evidence type="ECO:0000256" key="3">
    <source>
        <dbReference type="ARBA" id="ARBA00022670"/>
    </source>
</evidence>
<comment type="induction">
    <text evidence="10">By heat shock.</text>
</comment>
<dbReference type="CDD" id="cd19500">
    <property type="entry name" value="RecA-like_Lon"/>
    <property type="match status" value="1"/>
</dbReference>
<dbReference type="InterPro" id="IPR027065">
    <property type="entry name" value="Lon_Prtase"/>
</dbReference>
<dbReference type="FunFam" id="3.40.50.300:FF:000021">
    <property type="entry name" value="Lon protease homolog"/>
    <property type="match status" value="1"/>
</dbReference>
<dbReference type="SUPFAM" id="SSF52540">
    <property type="entry name" value="P-loop containing nucleoside triphosphate hydrolases"/>
    <property type="match status" value="1"/>
</dbReference>
<dbReference type="PRINTS" id="PR00830">
    <property type="entry name" value="ENDOLAPTASE"/>
</dbReference>
<dbReference type="Pfam" id="PF05362">
    <property type="entry name" value="Lon_C"/>
    <property type="match status" value="1"/>
</dbReference>
<dbReference type="NCBIfam" id="NF008053">
    <property type="entry name" value="PRK10787.1"/>
    <property type="match status" value="1"/>
</dbReference>
<dbReference type="InterPro" id="IPR027543">
    <property type="entry name" value="Lon_bac"/>
</dbReference>
<dbReference type="GO" id="GO:0043565">
    <property type="term" value="F:sequence-specific DNA binding"/>
    <property type="evidence" value="ECO:0007669"/>
    <property type="project" value="UniProtKB-UniRule"/>
</dbReference>
<dbReference type="SMART" id="SM00464">
    <property type="entry name" value="LON"/>
    <property type="match status" value="1"/>
</dbReference>
<evidence type="ECO:0000256" key="13">
    <source>
        <dbReference type="PIRSR" id="PIRSR001174-2"/>
    </source>
</evidence>
<dbReference type="InterPro" id="IPR008268">
    <property type="entry name" value="Peptidase_S16_AS"/>
</dbReference>
<feature type="domain" description="Lon N-terminal" evidence="19">
    <location>
        <begin position="20"/>
        <end position="213"/>
    </location>
</feature>
<gene>
    <name evidence="10" type="primary">lon</name>
    <name evidence="20" type="ordered locus">A2cp1_3496</name>
</gene>
<comment type="function">
    <text evidence="10">ATP-dependent serine protease that mediates the selective degradation of mutant and abnormal proteins as well as certain short-lived regulatory proteins. Required for cellular homeostasis and for survival from DNA damage and developmental changes induced by stress. Degrades polypeptides processively to yield small peptide fragments that are 5 to 10 amino acids long. Binds to DNA in a double-stranded, site-specific manner.</text>
</comment>
<evidence type="ECO:0000259" key="19">
    <source>
        <dbReference type="PROSITE" id="PS51787"/>
    </source>
</evidence>
<organism evidence="20 21">
    <name type="scientific">Anaeromyxobacter dehalogenans (strain ATCC BAA-258 / DSM 21875 / 2CP-1)</name>
    <dbReference type="NCBI Taxonomy" id="455488"/>
    <lineage>
        <taxon>Bacteria</taxon>
        <taxon>Pseudomonadati</taxon>
        <taxon>Myxococcota</taxon>
        <taxon>Myxococcia</taxon>
        <taxon>Myxococcales</taxon>
        <taxon>Cystobacterineae</taxon>
        <taxon>Anaeromyxobacteraceae</taxon>
        <taxon>Anaeromyxobacter</taxon>
    </lineage>
</organism>
<dbReference type="Pfam" id="PF22667">
    <property type="entry name" value="Lon_lid"/>
    <property type="match status" value="1"/>
</dbReference>
<keyword evidence="16" id="KW-0175">Coiled coil</keyword>
<evidence type="ECO:0000256" key="12">
    <source>
        <dbReference type="PIRSR" id="PIRSR001174-1"/>
    </source>
</evidence>
<dbReference type="KEGG" id="acp:A2cp1_3496"/>
<protein>
    <recommendedName>
        <fullName evidence="10 11">Lon protease</fullName>
        <ecNumber evidence="10 11">3.4.21.53</ecNumber>
    </recommendedName>
    <alternativeName>
        <fullName evidence="10">ATP-dependent protease La</fullName>
    </alternativeName>
</protein>
<name>B8J5G4_ANAD2</name>
<dbReference type="FunFam" id="3.30.230.10:FF:000010">
    <property type="entry name" value="Lon protease"/>
    <property type="match status" value="1"/>
</dbReference>
<sequence>MPIFSRNDDGKKDGKKSRTLPLLPLRDIIVFPHMVVPLFVGRQKSIAALEEAMAHDKAILLCAQKKAKTNEPAADDIFAVGTVGSIIQLLRLPDGTVKVLVEGKQRARVRRFLDSDKFLVVEAEDIEEESERTVELEALMRSVHSTFEAYVKLNKRIPPEMLTSVSSIDDPARLADTIVAHLSLKLNDKQSILETESPAKRLEKLYELMQGEIEILQVEKKIRTRVKKQMEKTQKEYYLNEQMQAIQKELGERDEFKNEIQELEEKIKNKKMSKEATLKAKKELKKLKMMSPMSAEATVVRNYIDWILSLPWYDYTEDKLEIPEAEKVLDEDHYGLKKPKERIIEYLAVQKLVDRIRGPILCFVGPPGVGKTSLAKSIARSMNRRFVRISLGGVRDEAEIRGHRRTYIGALPGKIIQSLKKAGSGNPVFLLDEVDKMSTDFRGDPSAALLEVLDPEQNFNFNDHYLDLDYDLSKVMFICTANTMAGIPLPLQDRMEVIRLAGYTDLEKLSIAKRYLVPKQKEVNGLEHVPVEFKRSAMRALVHKYTKESGVRSLEREIGSICRKIAKDVLKTGQVDGKTYVVTERMVQKYLGPPRYRYGTAEEQDQVGLTTGLAWTELGGELLTVEAQVMPGKGKLTITGKLGEVMQESAQAAMSYVRSRAELLGLDKRFLENVDIHVHVPEGAIPKDGPSAGITMATTLVSALCRIPVRKDVAMTGEITLRGRVLPIGGLKEKVLAAHRGGIKKVLIPKENQKDIREIPRRVREKLQIVPVDHADEVLREALLLEHPEEFLAKPGGPKPEASSAGGAAAQA</sequence>
<evidence type="ECO:0000256" key="5">
    <source>
        <dbReference type="ARBA" id="ARBA00022801"/>
    </source>
</evidence>
<dbReference type="InterPro" id="IPR014721">
    <property type="entry name" value="Ribsml_uS5_D2-typ_fold_subgr"/>
</dbReference>